<gene>
    <name evidence="4" type="ORF">CHITON_0298</name>
</gene>
<proteinExistence type="predicted"/>
<dbReference type="EMBL" id="LN999010">
    <property type="protein sequence ID" value="CUX77077.1"/>
    <property type="molecule type" value="Genomic_DNA"/>
</dbReference>
<evidence type="ECO:0000313" key="5">
    <source>
        <dbReference type="Proteomes" id="UP000093069"/>
    </source>
</evidence>
<sequence>MILPSTAKIISAMIGVVSGVIVTLLSLAIVMYVFPLERGLVGEIKRFARIVIVSLLLLAFSGVFIVLEAKYHGNYWMPAAVLIMTSYLLLVSEAVKYIIAFSGKERRGTGGAYIIRRDKDVEFLVHTLSDSGIPVLLITRKRPDSTRRGVQVIWVSRVGDGVSPTDLHRLLNEAIKFLSGVKGKGVVVVDCVEFLLLYNEFKAVAKFLFTLKDHVLMSGGFLIIGTSPEVIGEREFNVLREEFPEASVEKVLSRLLPQGLFGIAGVQNVGGGEGGEEESQGSTRDSKGEKSA</sequence>
<dbReference type="Proteomes" id="UP000093069">
    <property type="component" value="Chromosome I"/>
</dbReference>
<keyword evidence="2" id="KW-1133">Transmembrane helix</keyword>
<dbReference type="InterPro" id="IPR008553">
    <property type="entry name" value="DUF835"/>
</dbReference>
<feature type="domain" description="DUF835" evidence="3">
    <location>
        <begin position="117"/>
        <end position="243"/>
    </location>
</feature>
<reference evidence="5" key="1">
    <citation type="submission" date="2016-01" db="EMBL/GenBank/DDBJ databases">
        <authorList>
            <person name="Vorgias C.E."/>
        </authorList>
    </citation>
    <scope>NUCLEOTIDE SEQUENCE [LARGE SCALE GENOMIC DNA]</scope>
</reference>
<name>A0A160VQF9_9EURY</name>
<evidence type="ECO:0000259" key="3">
    <source>
        <dbReference type="Pfam" id="PF05763"/>
    </source>
</evidence>
<organism evidence="4 5">
    <name type="scientific">Thermococcus chitonophagus</name>
    <dbReference type="NCBI Taxonomy" id="54262"/>
    <lineage>
        <taxon>Archaea</taxon>
        <taxon>Methanobacteriati</taxon>
        <taxon>Methanobacteriota</taxon>
        <taxon>Thermococci</taxon>
        <taxon>Thermococcales</taxon>
        <taxon>Thermococcaceae</taxon>
        <taxon>Thermococcus</taxon>
    </lineage>
</organism>
<evidence type="ECO:0000256" key="2">
    <source>
        <dbReference type="SAM" id="Phobius"/>
    </source>
</evidence>
<feature type="transmembrane region" description="Helical" evidence="2">
    <location>
        <begin position="79"/>
        <end position="99"/>
    </location>
</feature>
<dbReference type="STRING" id="54262.CHITON_0298"/>
<feature type="transmembrane region" description="Helical" evidence="2">
    <location>
        <begin position="12"/>
        <end position="35"/>
    </location>
</feature>
<keyword evidence="2" id="KW-0812">Transmembrane</keyword>
<dbReference type="Pfam" id="PF05763">
    <property type="entry name" value="DUF835"/>
    <property type="match status" value="1"/>
</dbReference>
<feature type="transmembrane region" description="Helical" evidence="2">
    <location>
        <begin position="47"/>
        <end position="67"/>
    </location>
</feature>
<evidence type="ECO:0000256" key="1">
    <source>
        <dbReference type="SAM" id="MobiDB-lite"/>
    </source>
</evidence>
<feature type="region of interest" description="Disordered" evidence="1">
    <location>
        <begin position="267"/>
        <end position="292"/>
    </location>
</feature>
<accession>A0A160VQF9</accession>
<protein>
    <recommendedName>
        <fullName evidence="3">DUF835 domain-containing protein</fullName>
    </recommendedName>
</protein>
<evidence type="ECO:0000313" key="4">
    <source>
        <dbReference type="EMBL" id="CUX77077.1"/>
    </source>
</evidence>
<dbReference type="AlphaFoldDB" id="A0A160VQF9"/>
<keyword evidence="2" id="KW-0472">Membrane</keyword>
<dbReference type="KEGG" id="tch:CHITON_0298"/>